<dbReference type="EMBL" id="SNXS01000003">
    <property type="protein sequence ID" value="TDP71142.1"/>
    <property type="molecule type" value="Genomic_DNA"/>
</dbReference>
<dbReference type="Proteomes" id="UP000295361">
    <property type="component" value="Unassembled WGS sequence"/>
</dbReference>
<keyword evidence="2" id="KW-1185">Reference proteome</keyword>
<evidence type="ECO:0000313" key="1">
    <source>
        <dbReference type="EMBL" id="TDP71142.1"/>
    </source>
</evidence>
<dbReference type="InParanoid" id="A0A4R6QMN5"/>
<comment type="caution">
    <text evidence="1">The sequence shown here is derived from an EMBL/GenBank/DDBJ whole genome shotgun (WGS) entry which is preliminary data.</text>
</comment>
<accession>A0A4R6QMN5</accession>
<gene>
    <name evidence="1" type="ORF">DES47_103120</name>
</gene>
<proteinExistence type="predicted"/>
<dbReference type="OrthoDB" id="9154863at2"/>
<dbReference type="RefSeq" id="WP_133700939.1">
    <property type="nucleotide sequence ID" value="NZ_SNXS01000003.1"/>
</dbReference>
<name>A0A4R6QMN5_9BURK</name>
<reference evidence="1 2" key="1">
    <citation type="submission" date="2019-03" db="EMBL/GenBank/DDBJ databases">
        <title>Genomic Encyclopedia of Type Strains, Phase IV (KMG-IV): sequencing the most valuable type-strain genomes for metagenomic binning, comparative biology and taxonomic classification.</title>
        <authorList>
            <person name="Goeker M."/>
        </authorList>
    </citation>
    <scope>NUCLEOTIDE SEQUENCE [LARGE SCALE GENOMIC DNA]</scope>
    <source>
        <strain evidence="1 2">DSM 16998</strain>
    </source>
</reference>
<organism evidence="1 2">
    <name type="scientific">Roseateles toxinivorans</name>
    <dbReference type="NCBI Taxonomy" id="270368"/>
    <lineage>
        <taxon>Bacteria</taxon>
        <taxon>Pseudomonadati</taxon>
        <taxon>Pseudomonadota</taxon>
        <taxon>Betaproteobacteria</taxon>
        <taxon>Burkholderiales</taxon>
        <taxon>Sphaerotilaceae</taxon>
        <taxon>Roseateles</taxon>
    </lineage>
</organism>
<sequence>MSVQWMVVALLVPACGLYAAWTLMPAAARRALALLLLRIKPDGVGSAALRKAAMPGSACGCSGCDRAPPKAQAQTLHFHPRAKR</sequence>
<protein>
    <submittedName>
        <fullName evidence="1">Uncharacterized protein</fullName>
    </submittedName>
</protein>
<dbReference type="AlphaFoldDB" id="A0A4R6QMN5"/>
<evidence type="ECO:0000313" key="2">
    <source>
        <dbReference type="Proteomes" id="UP000295361"/>
    </source>
</evidence>